<keyword evidence="3" id="KW-0472">Membrane</keyword>
<dbReference type="InterPro" id="IPR041916">
    <property type="entry name" value="Anti_sigma_zinc_sf"/>
</dbReference>
<proteinExistence type="inferred from homology"/>
<dbReference type="Proteomes" id="UP000729290">
    <property type="component" value="Unassembled WGS sequence"/>
</dbReference>
<evidence type="ECO:0000313" key="6">
    <source>
        <dbReference type="Proteomes" id="UP000729290"/>
    </source>
</evidence>
<keyword evidence="3" id="KW-1133">Transmembrane helix</keyword>
<feature type="transmembrane region" description="Helical" evidence="3">
    <location>
        <begin position="82"/>
        <end position="104"/>
    </location>
</feature>
<reference evidence="5 6" key="1">
    <citation type="journal article" date="2021" name="Sci. Rep.">
        <title>The distribution of antibiotic resistance genes in chicken gut microbiota commensals.</title>
        <authorList>
            <person name="Juricova H."/>
            <person name="Matiasovicova J."/>
            <person name="Kubasova T."/>
            <person name="Cejkova D."/>
            <person name="Rychlik I."/>
        </authorList>
    </citation>
    <scope>NUCLEOTIDE SEQUENCE [LARGE SCALE GENOMIC DNA]</scope>
    <source>
        <strain evidence="5 6">An431b</strain>
    </source>
</reference>
<dbReference type="RefSeq" id="WP_205132310.1">
    <property type="nucleotide sequence ID" value="NZ_JACSNT010000001.1"/>
</dbReference>
<feature type="domain" description="Putative zinc-finger" evidence="4">
    <location>
        <begin position="5"/>
        <end position="39"/>
    </location>
</feature>
<evidence type="ECO:0000256" key="2">
    <source>
        <dbReference type="ARBA" id="ARBA00024438"/>
    </source>
</evidence>
<sequence length="124" mass="14385">MSLNCEMTMDLIALYHDGLASASTKKAVAEHLKHCPQCRESYAQYRRIYRMPKSGSMHRPIQEGATEQEYRRLAARMRQKRLLAAAGFFAYVCGSLCLTAIMLLKSRRETETSFFDFQKNKFYL</sequence>
<dbReference type="Pfam" id="PF13490">
    <property type="entry name" value="zf-HC2"/>
    <property type="match status" value="1"/>
</dbReference>
<gene>
    <name evidence="5" type="ORF">H9X83_01215</name>
</gene>
<organism evidence="5 6">
    <name type="scientific">Anaerotignum lactatifermentans</name>
    <dbReference type="NCBI Taxonomy" id="160404"/>
    <lineage>
        <taxon>Bacteria</taxon>
        <taxon>Bacillati</taxon>
        <taxon>Bacillota</taxon>
        <taxon>Clostridia</taxon>
        <taxon>Lachnospirales</taxon>
        <taxon>Anaerotignaceae</taxon>
        <taxon>Anaerotignum</taxon>
    </lineage>
</organism>
<protein>
    <recommendedName>
        <fullName evidence="2">Anti-sigma-W factor RsiW</fullName>
    </recommendedName>
</protein>
<evidence type="ECO:0000259" key="4">
    <source>
        <dbReference type="Pfam" id="PF13490"/>
    </source>
</evidence>
<comment type="caution">
    <text evidence="5">The sequence shown here is derived from an EMBL/GenBank/DDBJ whole genome shotgun (WGS) entry which is preliminary data.</text>
</comment>
<keyword evidence="6" id="KW-1185">Reference proteome</keyword>
<dbReference type="Gene3D" id="1.10.10.1320">
    <property type="entry name" value="Anti-sigma factor, zinc-finger domain"/>
    <property type="match status" value="1"/>
</dbReference>
<comment type="similarity">
    <text evidence="1">Belongs to the zinc-associated anti-sigma factor (ZAS) superfamily. Anti-sigma-W factor family.</text>
</comment>
<dbReference type="InterPro" id="IPR027383">
    <property type="entry name" value="Znf_put"/>
</dbReference>
<keyword evidence="3" id="KW-0812">Transmembrane</keyword>
<name>A0ABS2G5Q9_9FIRM</name>
<dbReference type="EMBL" id="JACSNV010000001">
    <property type="protein sequence ID" value="MBM6876781.1"/>
    <property type="molecule type" value="Genomic_DNA"/>
</dbReference>
<accession>A0ABS2G5Q9</accession>
<evidence type="ECO:0000256" key="1">
    <source>
        <dbReference type="ARBA" id="ARBA00024353"/>
    </source>
</evidence>
<evidence type="ECO:0000313" key="5">
    <source>
        <dbReference type="EMBL" id="MBM6876781.1"/>
    </source>
</evidence>
<evidence type="ECO:0000256" key="3">
    <source>
        <dbReference type="SAM" id="Phobius"/>
    </source>
</evidence>